<reference evidence="2 3" key="1">
    <citation type="submission" date="2024-08" db="EMBL/GenBank/DDBJ databases">
        <title>Insights into the chromosomal genome structure of Flemingia macrophylla.</title>
        <authorList>
            <person name="Ding Y."/>
            <person name="Zhao Y."/>
            <person name="Bi W."/>
            <person name="Wu M."/>
            <person name="Zhao G."/>
            <person name="Gong Y."/>
            <person name="Li W."/>
            <person name="Zhang P."/>
        </authorList>
    </citation>
    <scope>NUCLEOTIDE SEQUENCE [LARGE SCALE GENOMIC DNA]</scope>
    <source>
        <strain evidence="2">DYQJB</strain>
        <tissue evidence="2">Leaf</tissue>
    </source>
</reference>
<proteinExistence type="predicted"/>
<feature type="region of interest" description="Disordered" evidence="1">
    <location>
        <begin position="222"/>
        <end position="241"/>
    </location>
</feature>
<organism evidence="2 3">
    <name type="scientific">Flemingia macrophylla</name>
    <dbReference type="NCBI Taxonomy" id="520843"/>
    <lineage>
        <taxon>Eukaryota</taxon>
        <taxon>Viridiplantae</taxon>
        <taxon>Streptophyta</taxon>
        <taxon>Embryophyta</taxon>
        <taxon>Tracheophyta</taxon>
        <taxon>Spermatophyta</taxon>
        <taxon>Magnoliopsida</taxon>
        <taxon>eudicotyledons</taxon>
        <taxon>Gunneridae</taxon>
        <taxon>Pentapetalae</taxon>
        <taxon>rosids</taxon>
        <taxon>fabids</taxon>
        <taxon>Fabales</taxon>
        <taxon>Fabaceae</taxon>
        <taxon>Papilionoideae</taxon>
        <taxon>50 kb inversion clade</taxon>
        <taxon>NPAAA clade</taxon>
        <taxon>indigoferoid/millettioid clade</taxon>
        <taxon>Phaseoleae</taxon>
        <taxon>Flemingia</taxon>
    </lineage>
</organism>
<evidence type="ECO:0000313" key="3">
    <source>
        <dbReference type="Proteomes" id="UP001603857"/>
    </source>
</evidence>
<feature type="compositionally biased region" description="Basic and acidic residues" evidence="1">
    <location>
        <begin position="50"/>
        <end position="60"/>
    </location>
</feature>
<dbReference type="InterPro" id="IPR007811">
    <property type="entry name" value="RPC4"/>
</dbReference>
<dbReference type="Proteomes" id="UP001603857">
    <property type="component" value="Unassembled WGS sequence"/>
</dbReference>
<protein>
    <recommendedName>
        <fullName evidence="4">RNA polymerase III RPC4</fullName>
    </recommendedName>
</protein>
<keyword evidence="3" id="KW-1185">Reference proteome</keyword>
<evidence type="ECO:0008006" key="4">
    <source>
        <dbReference type="Google" id="ProtNLM"/>
    </source>
</evidence>
<sequence>MDPDQESSRTRKHKFAPKPPPKRKPKLRSEADDKQKEDSSHARSLLLRESLARREPKVERKQLAASVEVAFGPGVSFSSLRTYGTSKASDSGTSNGSPSKLFANEQTRLRLSSAATEEDKNDIYMMDVTDDATNESAMKNKGEYMEPWNYGRRYPTTLPLRQPMSGDPEILDEKEFGEAAASVEYDENAVNHASELGLLEKSEQKRMFFFQFPATLPLNKQTNKGKEQIGTSTVTGEPTKPKGIALEELPTGYMGKMVVYKSGAIKLKLGETLFDVSSGTNCVFRQDIVAMNAAQKQCSNLGEISKRVVLVPDLDSIDL</sequence>
<dbReference type="Pfam" id="PF05132">
    <property type="entry name" value="RNA_pol_Rpc4"/>
    <property type="match status" value="1"/>
</dbReference>
<evidence type="ECO:0000313" key="2">
    <source>
        <dbReference type="EMBL" id="KAL2329357.1"/>
    </source>
</evidence>
<feature type="compositionally biased region" description="Basic and acidic residues" evidence="1">
    <location>
        <begin position="27"/>
        <end position="41"/>
    </location>
</feature>
<feature type="region of interest" description="Disordered" evidence="1">
    <location>
        <begin position="76"/>
        <end position="104"/>
    </location>
</feature>
<dbReference type="PANTHER" id="PTHR13408:SF12">
    <property type="entry name" value="DNA-DIRECTED RNA POLYMERASE III SUBUNIT RPC4-RELATED"/>
    <property type="match status" value="1"/>
</dbReference>
<dbReference type="EMBL" id="JBGMDY010000007">
    <property type="protein sequence ID" value="KAL2329357.1"/>
    <property type="molecule type" value="Genomic_DNA"/>
</dbReference>
<comment type="caution">
    <text evidence="2">The sequence shown here is derived from an EMBL/GenBank/DDBJ whole genome shotgun (WGS) entry which is preliminary data.</text>
</comment>
<dbReference type="PANTHER" id="PTHR13408">
    <property type="entry name" value="DNA-DIRECTED RNA POLYMERASE III"/>
    <property type="match status" value="1"/>
</dbReference>
<dbReference type="AlphaFoldDB" id="A0ABD1M135"/>
<feature type="region of interest" description="Disordered" evidence="1">
    <location>
        <begin position="1"/>
        <end position="60"/>
    </location>
</feature>
<name>A0ABD1M135_9FABA</name>
<evidence type="ECO:0000256" key="1">
    <source>
        <dbReference type="SAM" id="MobiDB-lite"/>
    </source>
</evidence>
<feature type="compositionally biased region" description="Basic residues" evidence="1">
    <location>
        <begin position="10"/>
        <end position="26"/>
    </location>
</feature>
<gene>
    <name evidence="2" type="ORF">Fmac_022784</name>
</gene>
<accession>A0ABD1M135</accession>